<dbReference type="Proteomes" id="UP000722791">
    <property type="component" value="Unassembled WGS sequence"/>
</dbReference>
<accession>A0A8J4GD70</accession>
<comment type="caution">
    <text evidence="1">The sequence shown here is derived from an EMBL/GenBank/DDBJ whole genome shotgun (WGS) entry which is preliminary data.</text>
</comment>
<dbReference type="PANTHER" id="PTHR47579">
    <property type="entry name" value="COMPLEX 1 LYR PROTEIN"/>
    <property type="match status" value="1"/>
</dbReference>
<protein>
    <submittedName>
        <fullName evidence="1">Uncharacterized protein</fullName>
    </submittedName>
</protein>
<dbReference type="CDD" id="cd20251">
    <property type="entry name" value="Complex1_LYR_SF"/>
    <property type="match status" value="1"/>
</dbReference>
<reference evidence="1" key="1">
    <citation type="journal article" date="2021" name="Proc. Natl. Acad. Sci. U.S.A.">
        <title>Three genomes in the algal genus Volvox reveal the fate of a haploid sex-determining region after a transition to homothallism.</title>
        <authorList>
            <person name="Yamamoto K."/>
            <person name="Hamaji T."/>
            <person name="Kawai-Toyooka H."/>
            <person name="Matsuzaki R."/>
            <person name="Takahashi F."/>
            <person name="Nishimura Y."/>
            <person name="Kawachi M."/>
            <person name="Noguchi H."/>
            <person name="Minakuchi Y."/>
            <person name="Umen J.G."/>
            <person name="Toyoda A."/>
            <person name="Nozaki H."/>
        </authorList>
    </citation>
    <scope>NUCLEOTIDE SEQUENCE</scope>
    <source>
        <strain evidence="1">NIES-3785</strain>
    </source>
</reference>
<name>A0A8J4GD70_9CHLO</name>
<dbReference type="PANTHER" id="PTHR47579:SF3">
    <property type="entry name" value="COMPLEX 1 LYR PROTEIN DOMAIN-CONTAINING PROTEIN"/>
    <property type="match status" value="1"/>
</dbReference>
<dbReference type="EMBL" id="BNCQ01000017">
    <property type="protein sequence ID" value="GIM04889.1"/>
    <property type="molecule type" value="Genomic_DNA"/>
</dbReference>
<dbReference type="AlphaFoldDB" id="A0A8J4GD70"/>
<sequence length="119" mass="13713">MFLAKYFGRRQGNEKVIMAQVRQQFKANMQEVDDDKIKEQKEAAIRALHNLHLLEADKFVRATTNTGSLTFQYAESKVTPASSAWRGHRAADSPNMQWIREPLASPNVARRHAPRKFLF</sequence>
<organism evidence="1 2">
    <name type="scientific">Volvox reticuliferus</name>
    <dbReference type="NCBI Taxonomy" id="1737510"/>
    <lineage>
        <taxon>Eukaryota</taxon>
        <taxon>Viridiplantae</taxon>
        <taxon>Chlorophyta</taxon>
        <taxon>core chlorophytes</taxon>
        <taxon>Chlorophyceae</taxon>
        <taxon>CS clade</taxon>
        <taxon>Chlamydomonadales</taxon>
        <taxon>Volvocaceae</taxon>
        <taxon>Volvox</taxon>
    </lineage>
</organism>
<evidence type="ECO:0000313" key="1">
    <source>
        <dbReference type="EMBL" id="GIM04889.1"/>
    </source>
</evidence>
<gene>
    <name evidence="1" type="ORF">Vretimale_9382</name>
</gene>
<proteinExistence type="predicted"/>
<evidence type="ECO:0000313" key="2">
    <source>
        <dbReference type="Proteomes" id="UP000722791"/>
    </source>
</evidence>